<feature type="compositionally biased region" description="Acidic residues" evidence="6">
    <location>
        <begin position="167"/>
        <end position="189"/>
    </location>
</feature>
<protein>
    <submittedName>
        <fullName evidence="7">Uncharacterized protein</fullName>
    </submittedName>
</protein>
<dbReference type="AlphaFoldDB" id="A0A5E8C101"/>
<dbReference type="InterPro" id="IPR003874">
    <property type="entry name" value="CDC45"/>
</dbReference>
<dbReference type="GO" id="GO:0003682">
    <property type="term" value="F:chromatin binding"/>
    <property type="evidence" value="ECO:0007669"/>
    <property type="project" value="TreeGrafter"/>
</dbReference>
<feature type="compositionally biased region" description="Basic residues" evidence="6">
    <location>
        <begin position="606"/>
        <end position="639"/>
    </location>
</feature>
<dbReference type="GO" id="GO:1902977">
    <property type="term" value="P:mitotic DNA replication preinitiation complex assembly"/>
    <property type="evidence" value="ECO:0007669"/>
    <property type="project" value="TreeGrafter"/>
</dbReference>
<keyword evidence="4" id="KW-0539">Nucleus</keyword>
<accession>A0A5E8C101</accession>
<dbReference type="PANTHER" id="PTHR10507">
    <property type="entry name" value="CDC45-RELATED PROTEIN"/>
    <property type="match status" value="1"/>
</dbReference>
<dbReference type="GO" id="GO:0003697">
    <property type="term" value="F:single-stranded DNA binding"/>
    <property type="evidence" value="ECO:0007669"/>
    <property type="project" value="TreeGrafter"/>
</dbReference>
<dbReference type="Proteomes" id="UP000398389">
    <property type="component" value="Unassembled WGS sequence"/>
</dbReference>
<proteinExistence type="inferred from homology"/>
<feature type="region of interest" description="Disordered" evidence="6">
    <location>
        <begin position="160"/>
        <end position="197"/>
    </location>
</feature>
<evidence type="ECO:0000256" key="1">
    <source>
        <dbReference type="ARBA" id="ARBA00004123"/>
    </source>
</evidence>
<dbReference type="GO" id="GO:0006270">
    <property type="term" value="P:DNA replication initiation"/>
    <property type="evidence" value="ECO:0007669"/>
    <property type="project" value="InterPro"/>
</dbReference>
<dbReference type="RefSeq" id="XP_031856125.1">
    <property type="nucleotide sequence ID" value="XM_032000234.1"/>
</dbReference>
<organism evidence="7 8">
    <name type="scientific">Magnusiomyces paraingens</name>
    <dbReference type="NCBI Taxonomy" id="2606893"/>
    <lineage>
        <taxon>Eukaryota</taxon>
        <taxon>Fungi</taxon>
        <taxon>Dikarya</taxon>
        <taxon>Ascomycota</taxon>
        <taxon>Saccharomycotina</taxon>
        <taxon>Dipodascomycetes</taxon>
        <taxon>Dipodascales</taxon>
        <taxon>Dipodascaceae</taxon>
        <taxon>Magnusiomyces</taxon>
    </lineage>
</organism>
<comment type="subcellular location">
    <subcellularLocation>
        <location evidence="1">Nucleus</location>
    </subcellularLocation>
</comment>
<evidence type="ECO:0000256" key="2">
    <source>
        <dbReference type="ARBA" id="ARBA00010727"/>
    </source>
</evidence>
<evidence type="ECO:0000256" key="4">
    <source>
        <dbReference type="ARBA" id="ARBA00023242"/>
    </source>
</evidence>
<keyword evidence="8" id="KW-1185">Reference proteome</keyword>
<name>A0A5E8C101_9ASCO</name>
<dbReference type="GO" id="GO:0031261">
    <property type="term" value="C:DNA replication preinitiation complex"/>
    <property type="evidence" value="ECO:0007669"/>
    <property type="project" value="TreeGrafter"/>
</dbReference>
<sequence>MYVPLDEILQQYDIIRRDSISHTTCKLAIFVSCLNIDALCASKMLSQLLKADLIPHKIVPIAGFDEMRDAYAAIQDDFEIGTVVLVGCGATIDVLSYLQVDRETVNKKFYIIDNHRPWNLENLFATDKIMCFYDEDTEDGSYVEKLKDSYINLLKLYEEQDNKGSDSEDEDDPTDEEGDIEKVDNDDDDMPRPKRHIDRLREARKTEAKIGRYEHTLETHYTKGSYVSTSITAVVYELFNKLGKTTITSLWLAVVGSTSLDSQHPHIYQIIYPVLRTEVLRLNPRSVHIDTNAMRNASIEPSSEDASINPSTITGDDDSLYPEPDYLFFLLRHWSLYESMAHSSYISAKLRLYTEDGRRRMKTMLARMGISLHDARESWVHTNVTVKKTLLQKLSQVATSYNIKDVIREGIVRRFGFKGSLSAGDCVDALITLLQVGHLVNAENCKTVPLLMGPNGVFEAAADLENGENVEEAEARERFWVSNFWNAWDAMDNRVDKLMEGIEKAKQIQQNIVVAATELFEKRRIKNLQAYRLAVIQDGPDLELLSNPLALTRLAQWISDACAEVTQRPLPLVVASYYKPTDTYLVLGMTPQRSREENEQEGERRSKQKDKNRRSKKKKKKRERKAGKSKSGPKAKRRKSSDDDDEEEEEEKEDKEEEEQSDEEGTEEEEDDDEEEDDEEDKDEYEKEEENDDDDDENDEGEEEEEEEEDEFNQYNAFGTAFYKVAEQINARVKLDSFESAVIEVSRDELQRFLEALAGFGLLRRRRRRRRRR</sequence>
<gene>
    <name evidence="7" type="ORF">SAPINGB_P005520</name>
</gene>
<dbReference type="PANTHER" id="PTHR10507:SF0">
    <property type="entry name" value="CELL DIVISION CONTROL PROTEIN 45 HOMOLOG"/>
    <property type="match status" value="1"/>
</dbReference>
<keyword evidence="5" id="KW-0131">Cell cycle</keyword>
<evidence type="ECO:0000256" key="3">
    <source>
        <dbReference type="ARBA" id="ARBA00022705"/>
    </source>
</evidence>
<dbReference type="GeneID" id="43584334"/>
<dbReference type="OrthoDB" id="10258882at2759"/>
<dbReference type="GO" id="GO:0000727">
    <property type="term" value="P:double-strand break repair via break-induced replication"/>
    <property type="evidence" value="ECO:0007669"/>
    <property type="project" value="TreeGrafter"/>
</dbReference>
<dbReference type="Pfam" id="PF02724">
    <property type="entry name" value="CDC45"/>
    <property type="match status" value="2"/>
</dbReference>
<feature type="compositionally biased region" description="Basic and acidic residues" evidence="6">
    <location>
        <begin position="593"/>
        <end position="605"/>
    </location>
</feature>
<feature type="region of interest" description="Disordered" evidence="6">
    <location>
        <begin position="588"/>
        <end position="716"/>
    </location>
</feature>
<feature type="compositionally biased region" description="Acidic residues" evidence="6">
    <location>
        <begin position="642"/>
        <end position="712"/>
    </location>
</feature>
<evidence type="ECO:0000256" key="6">
    <source>
        <dbReference type="SAM" id="MobiDB-lite"/>
    </source>
</evidence>
<evidence type="ECO:0000313" key="8">
    <source>
        <dbReference type="Proteomes" id="UP000398389"/>
    </source>
</evidence>
<comment type="similarity">
    <text evidence="2">Belongs to the CDC45 family.</text>
</comment>
<dbReference type="GO" id="GO:0003688">
    <property type="term" value="F:DNA replication origin binding"/>
    <property type="evidence" value="ECO:0007669"/>
    <property type="project" value="TreeGrafter"/>
</dbReference>
<keyword evidence="3" id="KW-0235">DNA replication</keyword>
<evidence type="ECO:0000256" key="5">
    <source>
        <dbReference type="ARBA" id="ARBA00023306"/>
    </source>
</evidence>
<evidence type="ECO:0000313" key="7">
    <source>
        <dbReference type="EMBL" id="VVT57072.1"/>
    </source>
</evidence>
<reference evidence="7 8" key="1">
    <citation type="submission" date="2019-09" db="EMBL/GenBank/DDBJ databases">
        <authorList>
            <person name="Brejova B."/>
        </authorList>
    </citation>
    <scope>NUCLEOTIDE SEQUENCE [LARGE SCALE GENOMIC DNA]</scope>
</reference>
<dbReference type="EMBL" id="CABVLU010000004">
    <property type="protein sequence ID" value="VVT57072.1"/>
    <property type="molecule type" value="Genomic_DNA"/>
</dbReference>